<reference evidence="2" key="1">
    <citation type="journal article" date="2021" name="Proc. Natl. Acad. Sci. U.S.A.">
        <title>A Catalog of Tens of Thousands of Viruses from Human Metagenomes Reveals Hidden Associations with Chronic Diseases.</title>
        <authorList>
            <person name="Tisza M.J."/>
            <person name="Buck C.B."/>
        </authorList>
    </citation>
    <scope>NUCLEOTIDE SEQUENCE</scope>
    <source>
        <strain evidence="2">Ct2773</strain>
    </source>
</reference>
<protein>
    <submittedName>
        <fullName evidence="2">Uncharacterized protein</fullName>
    </submittedName>
</protein>
<accession>A0A8S5QRF8</accession>
<dbReference type="EMBL" id="BK015717">
    <property type="protein sequence ID" value="DAE21774.1"/>
    <property type="molecule type" value="Genomic_DNA"/>
</dbReference>
<feature type="region of interest" description="Disordered" evidence="1">
    <location>
        <begin position="1"/>
        <end position="21"/>
    </location>
</feature>
<feature type="compositionally biased region" description="Polar residues" evidence="1">
    <location>
        <begin position="1"/>
        <end position="12"/>
    </location>
</feature>
<organism evidence="2">
    <name type="scientific">Siphoviridae sp. ct2773</name>
    <dbReference type="NCBI Taxonomy" id="2826275"/>
    <lineage>
        <taxon>Viruses</taxon>
        <taxon>Duplodnaviria</taxon>
        <taxon>Heunggongvirae</taxon>
        <taxon>Uroviricota</taxon>
        <taxon>Caudoviricetes</taxon>
    </lineage>
</organism>
<name>A0A8S5QRF8_9CAUD</name>
<evidence type="ECO:0000313" key="2">
    <source>
        <dbReference type="EMBL" id="DAE21774.1"/>
    </source>
</evidence>
<evidence type="ECO:0000256" key="1">
    <source>
        <dbReference type="SAM" id="MobiDB-lite"/>
    </source>
</evidence>
<proteinExistence type="predicted"/>
<sequence>MANVHISDNGSGVSKLGRDKFGDRDWCATCRRRGWCPRYITVQKSGRRWCQAYEYKNRMMNDED</sequence>